<dbReference type="EMBL" id="BKCJ011245020">
    <property type="protein sequence ID" value="GFD09368.1"/>
    <property type="molecule type" value="Genomic_DNA"/>
</dbReference>
<organism evidence="2">
    <name type="scientific">Tanacetum cinerariifolium</name>
    <name type="common">Dalmatian daisy</name>
    <name type="synonym">Chrysanthemum cinerariifolium</name>
    <dbReference type="NCBI Taxonomy" id="118510"/>
    <lineage>
        <taxon>Eukaryota</taxon>
        <taxon>Viridiplantae</taxon>
        <taxon>Streptophyta</taxon>
        <taxon>Embryophyta</taxon>
        <taxon>Tracheophyta</taxon>
        <taxon>Spermatophyta</taxon>
        <taxon>Magnoliopsida</taxon>
        <taxon>eudicotyledons</taxon>
        <taxon>Gunneridae</taxon>
        <taxon>Pentapetalae</taxon>
        <taxon>asterids</taxon>
        <taxon>campanulids</taxon>
        <taxon>Asterales</taxon>
        <taxon>Asteraceae</taxon>
        <taxon>Asteroideae</taxon>
        <taxon>Anthemideae</taxon>
        <taxon>Anthemidinae</taxon>
        <taxon>Tanacetum</taxon>
    </lineage>
</organism>
<reference evidence="2" key="1">
    <citation type="journal article" date="2019" name="Sci. Rep.">
        <title>Draft genome of Tanacetum cinerariifolium, the natural source of mosquito coil.</title>
        <authorList>
            <person name="Yamashiro T."/>
            <person name="Shiraishi A."/>
            <person name="Satake H."/>
            <person name="Nakayama K."/>
        </authorList>
    </citation>
    <scope>NUCLEOTIDE SEQUENCE</scope>
</reference>
<keyword evidence="2" id="KW-0548">Nucleotidyltransferase</keyword>
<protein>
    <submittedName>
        <fullName evidence="2">Reverse transcriptase domain-containing protein</fullName>
    </submittedName>
</protein>
<gene>
    <name evidence="2" type="ORF">Tci_881337</name>
</gene>
<feature type="domain" description="Retrotransposon gag" evidence="1">
    <location>
        <begin position="42"/>
        <end position="83"/>
    </location>
</feature>
<keyword evidence="2" id="KW-0695">RNA-directed DNA polymerase</keyword>
<keyword evidence="2" id="KW-0808">Transferase</keyword>
<evidence type="ECO:0000313" key="2">
    <source>
        <dbReference type="EMBL" id="GFD09368.1"/>
    </source>
</evidence>
<dbReference type="GO" id="GO:0003964">
    <property type="term" value="F:RNA-directed DNA polymerase activity"/>
    <property type="evidence" value="ECO:0007669"/>
    <property type="project" value="UniProtKB-KW"/>
</dbReference>
<dbReference type="AlphaFoldDB" id="A0A699TJJ3"/>
<name>A0A699TJJ3_TANCI</name>
<comment type="caution">
    <text evidence="2">The sequence shown here is derived from an EMBL/GenBank/DDBJ whole genome shotgun (WGS) entry which is preliminary data.</text>
</comment>
<proteinExistence type="predicted"/>
<evidence type="ECO:0000259" key="1">
    <source>
        <dbReference type="Pfam" id="PF03732"/>
    </source>
</evidence>
<accession>A0A699TJJ3</accession>
<sequence>MNVIIEMEMEVQTVIEMKKEMEILIVKTTMGMETMVIMREELCKLPGNNVAAYTQRFQELYLLCPNMVLEEEDKIERFIWGLPDSIQGNLTSFSSTRFHDGIRMESSLMDQKVRVNATRESDNKRK</sequence>
<dbReference type="InterPro" id="IPR005162">
    <property type="entry name" value="Retrotrans_gag_dom"/>
</dbReference>
<dbReference type="Pfam" id="PF03732">
    <property type="entry name" value="Retrotrans_gag"/>
    <property type="match status" value="1"/>
</dbReference>